<accession>A0ABR7T7K6</accession>
<proteinExistence type="predicted"/>
<dbReference type="Proteomes" id="UP000617402">
    <property type="component" value="Unassembled WGS sequence"/>
</dbReference>
<dbReference type="EMBL" id="JACVHF010000019">
    <property type="protein sequence ID" value="MBC9785829.1"/>
    <property type="molecule type" value="Genomic_DNA"/>
</dbReference>
<evidence type="ECO:0000313" key="1">
    <source>
        <dbReference type="EMBL" id="MBC9785829.1"/>
    </source>
</evidence>
<dbReference type="Gene3D" id="3.90.550.10">
    <property type="entry name" value="Spore Coat Polysaccharide Biosynthesis Protein SpsA, Chain A"/>
    <property type="match status" value="1"/>
</dbReference>
<dbReference type="InterPro" id="IPR029044">
    <property type="entry name" value="Nucleotide-diphossugar_trans"/>
</dbReference>
<dbReference type="RefSeq" id="WP_188041261.1">
    <property type="nucleotide sequence ID" value="NZ_JACVHF010000019.1"/>
</dbReference>
<organism evidence="1 2">
    <name type="scientific">Heliobacterium chlorum</name>
    <dbReference type="NCBI Taxonomy" id="2698"/>
    <lineage>
        <taxon>Bacteria</taxon>
        <taxon>Bacillati</taxon>
        <taxon>Bacillota</taxon>
        <taxon>Clostridia</taxon>
        <taxon>Eubacteriales</taxon>
        <taxon>Heliobacteriaceae</taxon>
        <taxon>Heliobacterium</taxon>
    </lineage>
</organism>
<keyword evidence="2" id="KW-1185">Reference proteome</keyword>
<name>A0ABR7T7K6_HELCL</name>
<reference evidence="1 2" key="1">
    <citation type="submission" date="2020-07" db="EMBL/GenBank/DDBJ databases">
        <title>Draft whole-genome sequence of Heliobacterium chlorum DSM 3682, type strain.</title>
        <authorList>
            <person name="Kyndt J.A."/>
            <person name="Meyer T.E."/>
            <person name="Imhoff J.F."/>
        </authorList>
    </citation>
    <scope>NUCLEOTIDE SEQUENCE [LARGE SCALE GENOMIC DNA]</scope>
    <source>
        <strain evidence="1 2">DSM 3682</strain>
    </source>
</reference>
<sequence length="334" mass="39291">MKKPFRIDVAVLLIFFARPEQFRKVFEQVKIAKPSKLFLYQDGPRENNPDDITNIIQCRQIAEDIDWECEVYKMYQERNYGCDPSEFIAQKWAFSIVDECIVLEDDDVPAQSFFSFCKELLDRYRFDERINMICGMNNTGVSEHTPYSYLFSTTGSICGWASWKRVIDSWDESYSFLDDDFTLKQLEEVYKDKIDFPIFIRTCTNHRNSGKAHYESILSSSAFLNSRLNIVPAKNMISNIGVTDNATHSLSSVKMLPSGIRRIFNMKTYEIDFPLKHPEYVVDDVEFRRKLDRIMANGHPFVKFYRAIESILLRIRYGDFRGLWQAVKKRVIHQ</sequence>
<dbReference type="SUPFAM" id="SSF53448">
    <property type="entry name" value="Nucleotide-diphospho-sugar transferases"/>
    <property type="match status" value="1"/>
</dbReference>
<gene>
    <name evidence="1" type="ORF">H1S01_15190</name>
</gene>
<protein>
    <submittedName>
        <fullName evidence="1">Hemolysin activation protein</fullName>
    </submittedName>
</protein>
<comment type="caution">
    <text evidence="1">The sequence shown here is derived from an EMBL/GenBank/DDBJ whole genome shotgun (WGS) entry which is preliminary data.</text>
</comment>
<evidence type="ECO:0000313" key="2">
    <source>
        <dbReference type="Proteomes" id="UP000617402"/>
    </source>
</evidence>